<dbReference type="SUPFAM" id="SSF46785">
    <property type="entry name" value="Winged helix' DNA-binding domain"/>
    <property type="match status" value="1"/>
</dbReference>
<dbReference type="Gene3D" id="1.10.10.10">
    <property type="entry name" value="Winged helix-like DNA-binding domain superfamily/Winged helix DNA-binding domain"/>
    <property type="match status" value="1"/>
</dbReference>
<dbReference type="Proteomes" id="UP000682403">
    <property type="component" value="Unassembled WGS sequence"/>
</dbReference>
<dbReference type="EMBL" id="JAGVRK010000001">
    <property type="protein sequence ID" value="MBS2968169.1"/>
    <property type="molecule type" value="Genomic_DNA"/>
</dbReference>
<keyword evidence="5" id="KW-0805">Transcription regulation</keyword>
<evidence type="ECO:0000313" key="10">
    <source>
        <dbReference type="Proteomes" id="UP000682403"/>
    </source>
</evidence>
<keyword evidence="3 9" id="KW-0032">Aminotransferase</keyword>
<evidence type="ECO:0000256" key="4">
    <source>
        <dbReference type="ARBA" id="ARBA00022898"/>
    </source>
</evidence>
<dbReference type="SUPFAM" id="SSF53383">
    <property type="entry name" value="PLP-dependent transferases"/>
    <property type="match status" value="1"/>
</dbReference>
<dbReference type="InterPro" id="IPR036390">
    <property type="entry name" value="WH_DNA-bd_sf"/>
</dbReference>
<organism evidence="9 10">
    <name type="scientific">Metabacillus flavus</name>
    <dbReference type="NCBI Taxonomy" id="2823519"/>
    <lineage>
        <taxon>Bacteria</taxon>
        <taxon>Bacillati</taxon>
        <taxon>Bacillota</taxon>
        <taxon>Bacilli</taxon>
        <taxon>Bacillales</taxon>
        <taxon>Bacillaceae</taxon>
        <taxon>Metabacillus</taxon>
    </lineage>
</organism>
<keyword evidence="3 9" id="KW-0808">Transferase</keyword>
<dbReference type="Gene3D" id="3.40.640.10">
    <property type="entry name" value="Type I PLP-dependent aspartate aminotransferase-like (Major domain)"/>
    <property type="match status" value="1"/>
</dbReference>
<dbReference type="SMART" id="SM00345">
    <property type="entry name" value="HTH_GNTR"/>
    <property type="match status" value="1"/>
</dbReference>
<gene>
    <name evidence="9" type="ORF">J9317_05290</name>
</gene>
<proteinExistence type="inferred from homology"/>
<sequence length="454" mass="52064">MDTIFFNTGAPLFVQLYEHIKLKVSDGTMPSGSKLPSKRKLSVQLNISVNTVEAAYGQLEAEGYIEASPRKGWYVVHLEETAAEEIGEQEKAEGELSPSGHAIDFSQTIDPRKFPFKQWKKCSIEAIHKEELFHTGHPYGEEGLRKEIAAYLYRARGVRCSKNQVMIGSGTQLLLDRAARALKIDCFALEDPGYHRTRDTLKDYELVSIPLDEFGMRSDLLKESKAAAVYVTPSHQFPKGTVMPVKRRLELLEWAAEKNNRWIVEDDYDGEFRYEGKPIPSLQSLSTRDDVIYFGTFSKSFIPSLRISYMILPGKLMREAESELLSFKQTVSRFHQHALELFMARGFWEQHLNRMRTHYRKKHRLLLDQFRQVFQNRIQLIGEKSGMHVLIEVFNEMSEEELIEAALQKGVKVYPSSIYCVTAKPIRPLIFIGFGGVTEEEIVKGLGLLKEAWF</sequence>
<dbReference type="PROSITE" id="PS50949">
    <property type="entry name" value="HTH_GNTR"/>
    <property type="match status" value="1"/>
</dbReference>
<dbReference type="InterPro" id="IPR015424">
    <property type="entry name" value="PyrdxlP-dep_Trfase"/>
</dbReference>
<name>A0ABS5LBR8_9BACI</name>
<dbReference type="PANTHER" id="PTHR46577">
    <property type="entry name" value="HTH-TYPE TRANSCRIPTIONAL REGULATORY PROTEIN GABR"/>
    <property type="match status" value="1"/>
</dbReference>
<dbReference type="CDD" id="cd07377">
    <property type="entry name" value="WHTH_GntR"/>
    <property type="match status" value="1"/>
</dbReference>
<dbReference type="InterPro" id="IPR036388">
    <property type="entry name" value="WH-like_DNA-bd_sf"/>
</dbReference>
<keyword evidence="4" id="KW-0663">Pyridoxal phosphate</keyword>
<evidence type="ECO:0000256" key="6">
    <source>
        <dbReference type="ARBA" id="ARBA00023125"/>
    </source>
</evidence>
<evidence type="ECO:0000259" key="8">
    <source>
        <dbReference type="PROSITE" id="PS50949"/>
    </source>
</evidence>
<reference evidence="9 10" key="1">
    <citation type="submission" date="2021-04" db="EMBL/GenBank/DDBJ databases">
        <title>Metabacillus sp. strain KIGAM252 whole genome sequence.</title>
        <authorList>
            <person name="Seo M.-J."/>
            <person name="Cho E.-S."/>
            <person name="Hwang C.Y."/>
            <person name="Yoon D.J."/>
        </authorList>
    </citation>
    <scope>NUCLEOTIDE SEQUENCE [LARGE SCALE GENOMIC DNA]</scope>
    <source>
        <strain evidence="9 10">KIGAM252</strain>
    </source>
</reference>
<comment type="cofactor">
    <cofactor evidence="1">
        <name>pyridoxal 5'-phosphate</name>
        <dbReference type="ChEBI" id="CHEBI:597326"/>
    </cofactor>
</comment>
<keyword evidence="6" id="KW-0238">DNA-binding</keyword>
<dbReference type="InterPro" id="IPR004839">
    <property type="entry name" value="Aminotransferase_I/II_large"/>
</dbReference>
<dbReference type="CDD" id="cd00609">
    <property type="entry name" value="AAT_like"/>
    <property type="match status" value="1"/>
</dbReference>
<dbReference type="InterPro" id="IPR015421">
    <property type="entry name" value="PyrdxlP-dep_Trfase_major"/>
</dbReference>
<evidence type="ECO:0000256" key="7">
    <source>
        <dbReference type="ARBA" id="ARBA00023163"/>
    </source>
</evidence>
<dbReference type="Pfam" id="PF00392">
    <property type="entry name" value="GntR"/>
    <property type="match status" value="1"/>
</dbReference>
<comment type="similarity">
    <text evidence="2">In the C-terminal section; belongs to the class-I pyridoxal-phosphate-dependent aminotransferase family.</text>
</comment>
<dbReference type="InterPro" id="IPR051446">
    <property type="entry name" value="HTH_trans_reg/aminotransferase"/>
</dbReference>
<evidence type="ECO:0000256" key="1">
    <source>
        <dbReference type="ARBA" id="ARBA00001933"/>
    </source>
</evidence>
<protein>
    <submittedName>
        <fullName evidence="9">PLP-dependent aminotransferase family protein</fullName>
    </submittedName>
</protein>
<feature type="domain" description="HTH gntR-type" evidence="8">
    <location>
        <begin position="10"/>
        <end position="78"/>
    </location>
</feature>
<comment type="caution">
    <text evidence="9">The sequence shown here is derived from an EMBL/GenBank/DDBJ whole genome shotgun (WGS) entry which is preliminary data.</text>
</comment>
<dbReference type="InterPro" id="IPR000524">
    <property type="entry name" value="Tscrpt_reg_HTH_GntR"/>
</dbReference>
<evidence type="ECO:0000256" key="3">
    <source>
        <dbReference type="ARBA" id="ARBA00022576"/>
    </source>
</evidence>
<evidence type="ECO:0000256" key="5">
    <source>
        <dbReference type="ARBA" id="ARBA00023015"/>
    </source>
</evidence>
<keyword evidence="10" id="KW-1185">Reference proteome</keyword>
<dbReference type="RefSeq" id="WP_211556805.1">
    <property type="nucleotide sequence ID" value="NZ_JAGVRK010000001.1"/>
</dbReference>
<keyword evidence="7" id="KW-0804">Transcription</keyword>
<evidence type="ECO:0000313" key="9">
    <source>
        <dbReference type="EMBL" id="MBS2968169.1"/>
    </source>
</evidence>
<dbReference type="GO" id="GO:0008483">
    <property type="term" value="F:transaminase activity"/>
    <property type="evidence" value="ECO:0007669"/>
    <property type="project" value="UniProtKB-KW"/>
</dbReference>
<dbReference type="Pfam" id="PF00155">
    <property type="entry name" value="Aminotran_1_2"/>
    <property type="match status" value="1"/>
</dbReference>
<dbReference type="PANTHER" id="PTHR46577:SF1">
    <property type="entry name" value="HTH-TYPE TRANSCRIPTIONAL REGULATORY PROTEIN GABR"/>
    <property type="match status" value="1"/>
</dbReference>
<accession>A0ABS5LBR8</accession>
<evidence type="ECO:0000256" key="2">
    <source>
        <dbReference type="ARBA" id="ARBA00005384"/>
    </source>
</evidence>